<dbReference type="InterPro" id="IPR009080">
    <property type="entry name" value="tRNAsynth_Ia_anticodon-bd"/>
</dbReference>
<reference evidence="3" key="1">
    <citation type="submission" date="2021-02" db="EMBL/GenBank/DDBJ databases">
        <authorList>
            <person name="Dougan E. K."/>
            <person name="Rhodes N."/>
            <person name="Thang M."/>
            <person name="Chan C."/>
        </authorList>
    </citation>
    <scope>NUCLEOTIDE SEQUENCE</scope>
</reference>
<dbReference type="AlphaFoldDB" id="A0A812NRM8"/>
<proteinExistence type="predicted"/>
<name>A0A812NRM8_SYMPI</name>
<evidence type="ECO:0000256" key="1">
    <source>
        <dbReference type="SAM" id="MobiDB-lite"/>
    </source>
</evidence>
<gene>
    <name evidence="3" type="ORF">SPIL2461_LOCUS6878</name>
</gene>
<keyword evidence="2" id="KW-0732">Signal</keyword>
<dbReference type="SUPFAM" id="SSF47323">
    <property type="entry name" value="Anticodon-binding domain of a subclass of class I aminoacyl-tRNA synthetases"/>
    <property type="match status" value="1"/>
</dbReference>
<dbReference type="Proteomes" id="UP000649617">
    <property type="component" value="Unassembled WGS sequence"/>
</dbReference>
<dbReference type="EMBL" id="CAJNIZ010010668">
    <property type="protein sequence ID" value="CAE7304443.1"/>
    <property type="molecule type" value="Genomic_DNA"/>
</dbReference>
<organism evidence="3 4">
    <name type="scientific">Symbiodinium pilosum</name>
    <name type="common">Dinoflagellate</name>
    <dbReference type="NCBI Taxonomy" id="2952"/>
    <lineage>
        <taxon>Eukaryota</taxon>
        <taxon>Sar</taxon>
        <taxon>Alveolata</taxon>
        <taxon>Dinophyceae</taxon>
        <taxon>Suessiales</taxon>
        <taxon>Symbiodiniaceae</taxon>
        <taxon>Symbiodinium</taxon>
    </lineage>
</organism>
<sequence>MLSLLKVLLCLLHALLLCLGFAALSFLVSSVPEQITLCLKQALCCLRLWQLVAAADVSSMRCGCIQTVCGTEPWQACSTVGGSGHNEDSFSAWSFKEMMAALPRRTPSRDGEPSNAYVWNALVDREKARIDRNFSEADRIRDDLRDRGIEIYDRERRWEAKDGRVGQRPNHDDKKKDDD</sequence>
<evidence type="ECO:0000313" key="3">
    <source>
        <dbReference type="EMBL" id="CAE7304443.1"/>
    </source>
</evidence>
<dbReference type="Gene3D" id="1.20.120.1910">
    <property type="entry name" value="Cysteine-tRNA ligase, C-terminal anti-codon recognition domain"/>
    <property type="match status" value="1"/>
</dbReference>
<evidence type="ECO:0000313" key="4">
    <source>
        <dbReference type="Proteomes" id="UP000649617"/>
    </source>
</evidence>
<comment type="caution">
    <text evidence="3">The sequence shown here is derived from an EMBL/GenBank/DDBJ whole genome shotgun (WGS) entry which is preliminary data.</text>
</comment>
<accession>A0A812NRM8</accession>
<protein>
    <submittedName>
        <fullName evidence="3">Uncharacterized protein</fullName>
    </submittedName>
</protein>
<keyword evidence="4" id="KW-1185">Reference proteome</keyword>
<dbReference type="GO" id="GO:0005524">
    <property type="term" value="F:ATP binding"/>
    <property type="evidence" value="ECO:0007669"/>
    <property type="project" value="InterPro"/>
</dbReference>
<feature type="chain" id="PRO_5032956476" evidence="2">
    <location>
        <begin position="31"/>
        <end position="179"/>
    </location>
</feature>
<feature type="region of interest" description="Disordered" evidence="1">
    <location>
        <begin position="158"/>
        <end position="179"/>
    </location>
</feature>
<feature type="signal peptide" evidence="2">
    <location>
        <begin position="1"/>
        <end position="30"/>
    </location>
</feature>
<dbReference type="GO" id="GO:0004812">
    <property type="term" value="F:aminoacyl-tRNA ligase activity"/>
    <property type="evidence" value="ECO:0007669"/>
    <property type="project" value="InterPro"/>
</dbReference>
<dbReference type="OrthoDB" id="446271at2759"/>
<dbReference type="GO" id="GO:0006418">
    <property type="term" value="P:tRNA aminoacylation for protein translation"/>
    <property type="evidence" value="ECO:0007669"/>
    <property type="project" value="InterPro"/>
</dbReference>
<evidence type="ECO:0000256" key="2">
    <source>
        <dbReference type="SAM" id="SignalP"/>
    </source>
</evidence>